<reference evidence="14" key="1">
    <citation type="submission" date="2015-12" db="EMBL/GenBank/DDBJ databases">
        <title>De novo transcriptome assembly of four potential Pierce s Disease insect vectors from Arizona vineyards.</title>
        <authorList>
            <person name="Tassone E.E."/>
        </authorList>
    </citation>
    <scope>NUCLEOTIDE SEQUENCE</scope>
</reference>
<feature type="non-terminal residue" evidence="14">
    <location>
        <position position="1"/>
    </location>
</feature>
<keyword evidence="10" id="KW-0804">Transcription</keyword>
<dbReference type="PANTHER" id="PTHR12487">
    <property type="entry name" value="TEASHIRT-RELATED"/>
    <property type="match status" value="1"/>
</dbReference>
<evidence type="ECO:0000259" key="13">
    <source>
        <dbReference type="PROSITE" id="PS00028"/>
    </source>
</evidence>
<dbReference type="GO" id="GO:0005634">
    <property type="term" value="C:nucleus"/>
    <property type="evidence" value="ECO:0007669"/>
    <property type="project" value="TreeGrafter"/>
</dbReference>
<evidence type="ECO:0000256" key="2">
    <source>
        <dbReference type="ARBA" id="ARBA00022473"/>
    </source>
</evidence>
<evidence type="ECO:0000256" key="10">
    <source>
        <dbReference type="ARBA" id="ARBA00023163"/>
    </source>
</evidence>
<comment type="similarity">
    <text evidence="1">Belongs to the teashirt C2H2-type zinc-finger protein family.</text>
</comment>
<feature type="compositionally biased region" description="Polar residues" evidence="12">
    <location>
        <begin position="156"/>
        <end position="171"/>
    </location>
</feature>
<feature type="compositionally biased region" description="Low complexity" evidence="12">
    <location>
        <begin position="133"/>
        <end position="155"/>
    </location>
</feature>
<protein>
    <recommendedName>
        <fullName evidence="13">C2H2-type domain-containing protein</fullName>
    </recommendedName>
</protein>
<proteinExistence type="inferred from homology"/>
<name>A0A1B6DCG7_9HEMI</name>
<dbReference type="GO" id="GO:0003677">
    <property type="term" value="F:DNA binding"/>
    <property type="evidence" value="ECO:0007669"/>
    <property type="project" value="UniProtKB-KW"/>
</dbReference>
<evidence type="ECO:0000256" key="5">
    <source>
        <dbReference type="ARBA" id="ARBA00022737"/>
    </source>
</evidence>
<keyword evidence="7" id="KW-0862">Zinc</keyword>
<evidence type="ECO:0000256" key="6">
    <source>
        <dbReference type="ARBA" id="ARBA00022771"/>
    </source>
</evidence>
<keyword evidence="11" id="KW-0539">Nucleus</keyword>
<evidence type="ECO:0000256" key="1">
    <source>
        <dbReference type="ARBA" id="ARBA00007158"/>
    </source>
</evidence>
<keyword evidence="2" id="KW-0217">Developmental protein</keyword>
<keyword evidence="5" id="KW-0677">Repeat</keyword>
<keyword evidence="9" id="KW-0238">DNA-binding</keyword>
<evidence type="ECO:0000256" key="4">
    <source>
        <dbReference type="ARBA" id="ARBA00022723"/>
    </source>
</evidence>
<dbReference type="PANTHER" id="PTHR12487:SF7">
    <property type="entry name" value="PROTEIN TEASHIRT-RELATED"/>
    <property type="match status" value="1"/>
</dbReference>
<feature type="compositionally biased region" description="Low complexity" evidence="12">
    <location>
        <begin position="45"/>
        <end position="73"/>
    </location>
</feature>
<dbReference type="EMBL" id="GEDC01013958">
    <property type="protein sequence ID" value="JAS23340.1"/>
    <property type="molecule type" value="Transcribed_RNA"/>
</dbReference>
<keyword evidence="4" id="KW-0479">Metal-binding</keyword>
<dbReference type="GO" id="GO:0008270">
    <property type="term" value="F:zinc ion binding"/>
    <property type="evidence" value="ECO:0007669"/>
    <property type="project" value="UniProtKB-KW"/>
</dbReference>
<keyword evidence="6" id="KW-0863">Zinc-finger</keyword>
<feature type="region of interest" description="Disordered" evidence="12">
    <location>
        <begin position="132"/>
        <end position="175"/>
    </location>
</feature>
<feature type="domain" description="C2H2-type" evidence="13">
    <location>
        <begin position="98"/>
        <end position="119"/>
    </location>
</feature>
<keyword evidence="8" id="KW-0805">Transcription regulation</keyword>
<evidence type="ECO:0000256" key="7">
    <source>
        <dbReference type="ARBA" id="ARBA00022833"/>
    </source>
</evidence>
<evidence type="ECO:0000313" key="14">
    <source>
        <dbReference type="EMBL" id="JAS23340.1"/>
    </source>
</evidence>
<dbReference type="AlphaFoldDB" id="A0A1B6DCG7"/>
<organism evidence="14">
    <name type="scientific">Clastoptera arizonana</name>
    <name type="common">Arizona spittle bug</name>
    <dbReference type="NCBI Taxonomy" id="38151"/>
    <lineage>
        <taxon>Eukaryota</taxon>
        <taxon>Metazoa</taxon>
        <taxon>Ecdysozoa</taxon>
        <taxon>Arthropoda</taxon>
        <taxon>Hexapoda</taxon>
        <taxon>Insecta</taxon>
        <taxon>Pterygota</taxon>
        <taxon>Neoptera</taxon>
        <taxon>Paraneoptera</taxon>
        <taxon>Hemiptera</taxon>
        <taxon>Auchenorrhyncha</taxon>
        <taxon>Cercopoidea</taxon>
        <taxon>Clastopteridae</taxon>
        <taxon>Clastoptera</taxon>
    </lineage>
</organism>
<sequence length="193" mass="19627">SGGGVGGGTSADTPATTSTGKGTSHPLAALQKLCDKTETHHHSSGGRSSSTSSIQGSHSSAGPSISQTPQSSTTPGAILAFSWACNDAVMTADSIMKCAFCDTPFISKGAYRHHLSKMHFVKDGVIPDPVALKSQAGSSGSASTVSTSGKSSNGNAASTSSKSPTQPNSFEESPHSKFLKYTELAKQLSSKYV</sequence>
<evidence type="ECO:0000256" key="11">
    <source>
        <dbReference type="ARBA" id="ARBA00023242"/>
    </source>
</evidence>
<dbReference type="PROSITE" id="PS00028">
    <property type="entry name" value="ZINC_FINGER_C2H2_1"/>
    <property type="match status" value="1"/>
</dbReference>
<keyword evidence="3" id="KW-0678">Repressor</keyword>
<evidence type="ECO:0000256" key="9">
    <source>
        <dbReference type="ARBA" id="ARBA00023125"/>
    </source>
</evidence>
<dbReference type="InterPro" id="IPR013087">
    <property type="entry name" value="Znf_C2H2_type"/>
</dbReference>
<dbReference type="InterPro" id="IPR027008">
    <property type="entry name" value="Teashirt_fam"/>
</dbReference>
<feature type="region of interest" description="Disordered" evidence="12">
    <location>
        <begin position="1"/>
        <end position="73"/>
    </location>
</feature>
<feature type="compositionally biased region" description="Polar residues" evidence="12">
    <location>
        <begin position="10"/>
        <end position="22"/>
    </location>
</feature>
<evidence type="ECO:0000256" key="3">
    <source>
        <dbReference type="ARBA" id="ARBA00022491"/>
    </source>
</evidence>
<evidence type="ECO:0000256" key="8">
    <source>
        <dbReference type="ARBA" id="ARBA00023015"/>
    </source>
</evidence>
<evidence type="ECO:0000256" key="12">
    <source>
        <dbReference type="SAM" id="MobiDB-lite"/>
    </source>
</evidence>
<dbReference type="GO" id="GO:0000981">
    <property type="term" value="F:DNA-binding transcription factor activity, RNA polymerase II-specific"/>
    <property type="evidence" value="ECO:0007669"/>
    <property type="project" value="TreeGrafter"/>
</dbReference>
<gene>
    <name evidence="14" type="ORF">g.4194</name>
</gene>
<accession>A0A1B6DCG7</accession>